<dbReference type="InterPro" id="IPR003599">
    <property type="entry name" value="Ig_sub"/>
</dbReference>
<dbReference type="InterPro" id="IPR050958">
    <property type="entry name" value="Cell_Adh-Cytoskel_Orgn"/>
</dbReference>
<proteinExistence type="predicted"/>
<accession>C3ZTT4</accession>
<feature type="domain" description="Ig-like" evidence="2">
    <location>
        <begin position="150"/>
        <end position="245"/>
    </location>
</feature>
<gene>
    <name evidence="3" type="ORF">BRAFLDRAFT_83071</name>
</gene>
<dbReference type="SMART" id="SM00408">
    <property type="entry name" value="IGc2"/>
    <property type="match status" value="2"/>
</dbReference>
<feature type="signal peptide" evidence="1">
    <location>
        <begin position="1"/>
        <end position="24"/>
    </location>
</feature>
<dbReference type="PANTHER" id="PTHR45080">
    <property type="entry name" value="CONTACTIN 5"/>
    <property type="match status" value="1"/>
</dbReference>
<evidence type="ECO:0000313" key="3">
    <source>
        <dbReference type="EMBL" id="EEN44082.1"/>
    </source>
</evidence>
<dbReference type="InterPro" id="IPR036179">
    <property type="entry name" value="Ig-like_dom_sf"/>
</dbReference>
<organism>
    <name type="scientific">Branchiostoma floridae</name>
    <name type="common">Florida lancelet</name>
    <name type="synonym">Amphioxus</name>
    <dbReference type="NCBI Taxonomy" id="7739"/>
    <lineage>
        <taxon>Eukaryota</taxon>
        <taxon>Metazoa</taxon>
        <taxon>Chordata</taxon>
        <taxon>Cephalochordata</taxon>
        <taxon>Leptocardii</taxon>
        <taxon>Amphioxiformes</taxon>
        <taxon>Branchiostomatidae</taxon>
        <taxon>Branchiostoma</taxon>
    </lineage>
</organism>
<dbReference type="EMBL" id="GG666679">
    <property type="protein sequence ID" value="EEN44082.1"/>
    <property type="molecule type" value="Genomic_DNA"/>
</dbReference>
<protein>
    <recommendedName>
        <fullName evidence="2">Ig-like domain-containing protein</fullName>
    </recommendedName>
</protein>
<reference evidence="3" key="1">
    <citation type="journal article" date="2008" name="Nature">
        <title>The amphioxus genome and the evolution of the chordate karyotype.</title>
        <authorList>
            <consortium name="US DOE Joint Genome Institute (JGI-PGF)"/>
            <person name="Putnam N.H."/>
            <person name="Butts T."/>
            <person name="Ferrier D.E.K."/>
            <person name="Furlong R.F."/>
            <person name="Hellsten U."/>
            <person name="Kawashima T."/>
            <person name="Robinson-Rechavi M."/>
            <person name="Shoguchi E."/>
            <person name="Terry A."/>
            <person name="Yu J.-K."/>
            <person name="Benito-Gutierrez E.L."/>
            <person name="Dubchak I."/>
            <person name="Garcia-Fernandez J."/>
            <person name="Gibson-Brown J.J."/>
            <person name="Grigoriev I.V."/>
            <person name="Horton A.C."/>
            <person name="de Jong P.J."/>
            <person name="Jurka J."/>
            <person name="Kapitonov V.V."/>
            <person name="Kohara Y."/>
            <person name="Kuroki Y."/>
            <person name="Lindquist E."/>
            <person name="Lucas S."/>
            <person name="Osoegawa K."/>
            <person name="Pennacchio L.A."/>
            <person name="Salamov A.A."/>
            <person name="Satou Y."/>
            <person name="Sauka-Spengler T."/>
            <person name="Schmutz J."/>
            <person name="Shin-I T."/>
            <person name="Toyoda A."/>
            <person name="Bronner-Fraser M."/>
            <person name="Fujiyama A."/>
            <person name="Holland L.Z."/>
            <person name="Holland P.W.H."/>
            <person name="Satoh N."/>
            <person name="Rokhsar D.S."/>
        </authorList>
    </citation>
    <scope>NUCLEOTIDE SEQUENCE [LARGE SCALE GENOMIC DNA]</scope>
    <source>
        <strain evidence="3">S238N-H82</strain>
        <tissue evidence="3">Testes</tissue>
    </source>
</reference>
<dbReference type="SMART" id="SM00409">
    <property type="entry name" value="IG"/>
    <property type="match status" value="2"/>
</dbReference>
<dbReference type="CDD" id="cd00096">
    <property type="entry name" value="Ig"/>
    <property type="match status" value="1"/>
</dbReference>
<dbReference type="AlphaFoldDB" id="C3ZTT4"/>
<dbReference type="InterPro" id="IPR013098">
    <property type="entry name" value="Ig_I-set"/>
</dbReference>
<dbReference type="STRING" id="7739.C3ZTT4"/>
<dbReference type="Pfam" id="PF07679">
    <property type="entry name" value="I-set"/>
    <property type="match status" value="2"/>
</dbReference>
<dbReference type="eggNOG" id="KOG3513">
    <property type="taxonomic scope" value="Eukaryota"/>
</dbReference>
<sequence length="285" mass="31870">MACLLRTWWLLAVGLLHCPWLSQAGLMFFWVESGSLDPAFAVTNQRVYVSQKTGDLYFARAEPSDPGDYHSHTDSVLLHSPIPTLTWRRLDAQGNEVAMPPADRLTMETWNRALNISNVQREDAGFYEVTATNSLGTRSQRTQLIVNARPKFSKDLSDQNYHLGLGESVTWDVAWDVGDTTDPVDVIWLHNAEILVEGSGGRYRMTKSGNTASLQITDLTEEDSGAYQCSISNRYGRTRSSAELHSGVFAASINNNIRHVFLVHPTSTETAHGLCYRNFTRNCNL</sequence>
<dbReference type="FunFam" id="2.60.40.10:FF:003585">
    <property type="match status" value="1"/>
</dbReference>
<dbReference type="InParanoid" id="C3ZTT4"/>
<dbReference type="InterPro" id="IPR007110">
    <property type="entry name" value="Ig-like_dom"/>
</dbReference>
<dbReference type="InterPro" id="IPR013783">
    <property type="entry name" value="Ig-like_fold"/>
</dbReference>
<dbReference type="PANTHER" id="PTHR45080:SF32">
    <property type="entry name" value="MAM DOMAIN CONTAINING GLYCOSYLPHOSPHATIDYLINOSITOL ANCHOR 1"/>
    <property type="match status" value="1"/>
</dbReference>
<keyword evidence="1" id="KW-0732">Signal</keyword>
<feature type="chain" id="PRO_5002937230" description="Ig-like domain-containing protein" evidence="1">
    <location>
        <begin position="25"/>
        <end position="285"/>
    </location>
</feature>
<dbReference type="InterPro" id="IPR003598">
    <property type="entry name" value="Ig_sub2"/>
</dbReference>
<dbReference type="Gene3D" id="2.60.40.10">
    <property type="entry name" value="Immunoglobulins"/>
    <property type="match status" value="2"/>
</dbReference>
<dbReference type="PROSITE" id="PS50835">
    <property type="entry name" value="IG_LIKE"/>
    <property type="match status" value="1"/>
</dbReference>
<name>C3ZTT4_BRAFL</name>
<evidence type="ECO:0000259" key="2">
    <source>
        <dbReference type="PROSITE" id="PS50835"/>
    </source>
</evidence>
<dbReference type="FunFam" id="2.60.40.10:FF:002286">
    <property type="entry name" value="Cdon"/>
    <property type="match status" value="1"/>
</dbReference>
<evidence type="ECO:0000256" key="1">
    <source>
        <dbReference type="SAM" id="SignalP"/>
    </source>
</evidence>
<dbReference type="SUPFAM" id="SSF48726">
    <property type="entry name" value="Immunoglobulin"/>
    <property type="match status" value="2"/>
</dbReference>